<dbReference type="AlphaFoldDB" id="A0A6L2NE52"/>
<organism evidence="4">
    <name type="scientific">Tanacetum cinerariifolium</name>
    <name type="common">Dalmatian daisy</name>
    <name type="synonym">Chrysanthemum cinerariifolium</name>
    <dbReference type="NCBI Taxonomy" id="118510"/>
    <lineage>
        <taxon>Eukaryota</taxon>
        <taxon>Viridiplantae</taxon>
        <taxon>Streptophyta</taxon>
        <taxon>Embryophyta</taxon>
        <taxon>Tracheophyta</taxon>
        <taxon>Spermatophyta</taxon>
        <taxon>Magnoliopsida</taxon>
        <taxon>eudicotyledons</taxon>
        <taxon>Gunneridae</taxon>
        <taxon>Pentapetalae</taxon>
        <taxon>asterids</taxon>
        <taxon>campanulids</taxon>
        <taxon>Asterales</taxon>
        <taxon>Asteraceae</taxon>
        <taxon>Asteroideae</taxon>
        <taxon>Anthemideae</taxon>
        <taxon>Anthemidinae</taxon>
        <taxon>Tanacetum</taxon>
    </lineage>
</organism>
<evidence type="ECO:0000256" key="2">
    <source>
        <dbReference type="SAM" id="MobiDB-lite"/>
    </source>
</evidence>
<comment type="caution">
    <text evidence="4">The sequence shown here is derived from an EMBL/GenBank/DDBJ whole genome shotgun (WGS) entry which is preliminary data.</text>
</comment>
<feature type="region of interest" description="Disordered" evidence="2">
    <location>
        <begin position="320"/>
        <end position="339"/>
    </location>
</feature>
<feature type="domain" description="Myb/SANT-like" evidence="3">
    <location>
        <begin position="344"/>
        <end position="440"/>
    </location>
</feature>
<accession>A0A6L2NE52</accession>
<feature type="compositionally biased region" description="Polar residues" evidence="2">
    <location>
        <begin position="472"/>
        <end position="495"/>
    </location>
</feature>
<reference evidence="4" key="1">
    <citation type="journal article" date="2019" name="Sci. Rep.">
        <title>Draft genome of Tanacetum cinerariifolium, the natural source of mosquito coil.</title>
        <authorList>
            <person name="Yamashiro T."/>
            <person name="Shiraishi A."/>
            <person name="Satake H."/>
            <person name="Nakayama K."/>
        </authorList>
    </citation>
    <scope>NUCLEOTIDE SEQUENCE</scope>
</reference>
<name>A0A6L2NE52_TANCI</name>
<evidence type="ECO:0000313" key="4">
    <source>
        <dbReference type="EMBL" id="GEU84498.1"/>
    </source>
</evidence>
<gene>
    <name evidence="4" type="ORF">Tci_056476</name>
</gene>
<evidence type="ECO:0000259" key="3">
    <source>
        <dbReference type="Pfam" id="PF12776"/>
    </source>
</evidence>
<evidence type="ECO:0000256" key="1">
    <source>
        <dbReference type="SAM" id="Coils"/>
    </source>
</evidence>
<keyword evidence="1" id="KW-0175">Coiled coil</keyword>
<sequence length="504" mass="56849">MAGPVAGNEIARRVVDDLIEFSGEQTVDGYMNFFKRQQISEMRRFVNRMREEVRTCKNQMAQLNALIAEMEAFDNPGEVFDTLMGLRDDVKVEDAKLMGLNDLIVEAEEEIEMKEAQLEVRRLRIQQRIKSAELGLSDEEHDGELPNFPSFIPFLPPLSSTNLKQYYATCFSLISGIILFGGLLAPALELKLGIGGTSYADFITSMHLPMQLRLCVQLVFVQEWLWQADPMSSMARTRNPSPVYQSPIMTHPPSAYQSIPATNAPSAYQSTPTTNAPSAYQSNHATNAPSTYQFAPTHPSSPYQLAPTHPYHQAPAIHHSPIYESSPTSQPTLPRGRGKNKCFWEESETELLIEVLQDMASDPSWKTDGGFRSNYLGEVLRRILAKRPDFSKKVSPHIESKVKWLKTKFHIINDMLKQGGCSWNDVEKKIACERQWYDNYTEEQNGESRGENLGESHFSLSDDEGDVEYMPQATQTTSNFTNATRTSKQKASFQGNKVVKKGKN</sequence>
<protein>
    <submittedName>
        <fullName evidence="4">Myb/SANT-like domain-containing protein</fullName>
    </submittedName>
</protein>
<dbReference type="PANTHER" id="PTHR46250">
    <property type="entry name" value="MYB/SANT-LIKE DNA-BINDING DOMAIN PROTEIN-RELATED"/>
    <property type="match status" value="1"/>
</dbReference>
<feature type="coiled-coil region" evidence="1">
    <location>
        <begin position="97"/>
        <end position="126"/>
    </location>
</feature>
<feature type="region of interest" description="Disordered" evidence="2">
    <location>
        <begin position="443"/>
        <end position="504"/>
    </location>
</feature>
<dbReference type="Pfam" id="PF12776">
    <property type="entry name" value="Myb_DNA-bind_3"/>
    <property type="match status" value="1"/>
</dbReference>
<feature type="compositionally biased region" description="Polar residues" evidence="2">
    <location>
        <begin position="323"/>
        <end position="332"/>
    </location>
</feature>
<dbReference type="EMBL" id="BKCJ010008906">
    <property type="protein sequence ID" value="GEU84498.1"/>
    <property type="molecule type" value="Genomic_DNA"/>
</dbReference>
<feature type="compositionally biased region" description="Polar residues" evidence="2">
    <location>
        <begin position="260"/>
        <end position="303"/>
    </location>
</feature>
<proteinExistence type="predicted"/>
<dbReference type="InterPro" id="IPR024752">
    <property type="entry name" value="Myb/SANT-like_dom"/>
</dbReference>
<feature type="region of interest" description="Disordered" evidence="2">
    <location>
        <begin position="260"/>
        <end position="311"/>
    </location>
</feature>
<dbReference type="PANTHER" id="PTHR46250:SF15">
    <property type="entry name" value="OS01G0523800 PROTEIN"/>
    <property type="match status" value="1"/>
</dbReference>